<dbReference type="InterPro" id="IPR051023">
    <property type="entry name" value="PP2A_Regulatory_Subunit_A"/>
</dbReference>
<feature type="region of interest" description="Disordered" evidence="2">
    <location>
        <begin position="605"/>
        <end position="626"/>
    </location>
</feature>
<dbReference type="AlphaFoldDB" id="K8ERE8"/>
<dbReference type="Gene3D" id="1.25.10.10">
    <property type="entry name" value="Leucine-rich Repeat Variant"/>
    <property type="match status" value="2"/>
</dbReference>
<dbReference type="EMBL" id="FO082261">
    <property type="protein sequence ID" value="CCO20626.1"/>
    <property type="molecule type" value="Genomic_DNA"/>
</dbReference>
<dbReference type="InterPro" id="IPR016024">
    <property type="entry name" value="ARM-type_fold"/>
</dbReference>
<evidence type="ECO:0000313" key="3">
    <source>
        <dbReference type="EMBL" id="CCO20626.1"/>
    </source>
</evidence>
<feature type="compositionally biased region" description="Basic and acidic residues" evidence="2">
    <location>
        <begin position="119"/>
        <end position="155"/>
    </location>
</feature>
<dbReference type="PANTHER" id="PTHR10648:SF1">
    <property type="entry name" value="SERINE_THREONINE-PROTEIN PHOSPHATASE 4 REGULATORY SUBUNIT 1"/>
    <property type="match status" value="1"/>
</dbReference>
<dbReference type="InterPro" id="IPR000357">
    <property type="entry name" value="HEAT"/>
</dbReference>
<keyword evidence="4" id="KW-1185">Reference proteome</keyword>
<dbReference type="Proteomes" id="UP000198341">
    <property type="component" value="Chromosome 18"/>
</dbReference>
<dbReference type="Pfam" id="PF02985">
    <property type="entry name" value="HEAT"/>
    <property type="match status" value="1"/>
</dbReference>
<sequence>MFFGSRAKGGRPVTEDERAKVLEEEKYPTLDELRDSTAIESTNSLDLVGLKQLKQEEEEEEEEKSLPLRKKRTILEECAESILNEARNHSDGQETNEEVPEPQIVYHVKRLAELASRSARSDDGEDDFLRDGDGGVRNQENKGNHNHRHQEEDKNFNGIQTNEEADIVMTVFETIAERESALLRETCAESLGLLSRAFLAVDSIYEEKLLEIAFVLLEDDDPDVVKKTEEQFSVICENITRDSIDRMLIPHVINVMFKENDEQLRISSLNVMKNILVGSGNSTTFVEHCYHGTNSIGEKDLETMDEMIGCFSSASQDKSYRVRETFIQNAVEVAPRLREITLTVDASKMAAIETHLRALIDGFVLLCEDENWAVRFNCVKSLHALAKISSWDSVVVDKKSAGTDISTDKVLDLFDKLSNDVSKKVQLLTSCELGNVLASLLPGDVNDAKLSGMIQKYCDTVREVSTNRSGANAKDDDIEQIRISCASYFGAMCEKLAPIGKWDDIVEAFRLLSSPPPPPPPSAIDGHANHSDPNWLLNSNAHKARLEIAKSLETIVNSLPGDIVVRDICPIVEATFLNDLNDEVKIVTISQLHYLLQKKCSAMMKNEGTSDENKNASSPPPPSSGRSVPIVNLLSSLAEDSSAYVSLSPLKSRKPAAAADSVGSWRVRLELASSLGNISNNMPMQPRPSSLLSISLKLLKDPVHDVRKAASSMDSFYYVFKNSLTLLFSEPPTWSSSSRAEYKDASNAIESVIKMASSKIWTERRTFAECSGRALLALGEQEERIQKQDKKLLQMQNTLLTKLCFLVASDAVSSVRLAALEALVELISKDNSIASDAIVLSALESDRNEDSVGLNAIEVEARERLSNVINEVSFSKITVSS</sequence>
<reference evidence="3 4" key="1">
    <citation type="submission" date="2011-10" db="EMBL/GenBank/DDBJ databases">
        <authorList>
            <person name="Genoscope - CEA"/>
        </authorList>
    </citation>
    <scope>NUCLEOTIDE SEQUENCE [LARGE SCALE GENOMIC DNA]</scope>
    <source>
        <strain evidence="3 4">RCC 1105</strain>
    </source>
</reference>
<dbReference type="GO" id="GO:0019888">
    <property type="term" value="F:protein phosphatase regulator activity"/>
    <property type="evidence" value="ECO:0007669"/>
    <property type="project" value="TreeGrafter"/>
</dbReference>
<dbReference type="STRING" id="41875.K8ERE8"/>
<keyword evidence="1" id="KW-0677">Repeat</keyword>
<feature type="region of interest" description="Disordered" evidence="2">
    <location>
        <begin position="116"/>
        <end position="155"/>
    </location>
</feature>
<evidence type="ECO:0000313" key="4">
    <source>
        <dbReference type="Proteomes" id="UP000198341"/>
    </source>
</evidence>
<dbReference type="GeneID" id="19010776"/>
<protein>
    <submittedName>
        <fullName evidence="3">Uncharacterized protein</fullName>
    </submittedName>
</protein>
<accession>K8ERE8</accession>
<dbReference type="RefSeq" id="XP_007508135.1">
    <property type="nucleotide sequence ID" value="XM_007508073.1"/>
</dbReference>
<proteinExistence type="predicted"/>
<evidence type="ECO:0000256" key="1">
    <source>
        <dbReference type="ARBA" id="ARBA00022737"/>
    </source>
</evidence>
<name>K8ERE8_9CHLO</name>
<evidence type="ECO:0000256" key="2">
    <source>
        <dbReference type="SAM" id="MobiDB-lite"/>
    </source>
</evidence>
<organism evidence="3 4">
    <name type="scientific">Bathycoccus prasinos</name>
    <dbReference type="NCBI Taxonomy" id="41875"/>
    <lineage>
        <taxon>Eukaryota</taxon>
        <taxon>Viridiplantae</taxon>
        <taxon>Chlorophyta</taxon>
        <taxon>Mamiellophyceae</taxon>
        <taxon>Mamiellales</taxon>
        <taxon>Bathycoccaceae</taxon>
        <taxon>Bathycoccus</taxon>
    </lineage>
</organism>
<feature type="region of interest" description="Disordered" evidence="2">
    <location>
        <begin position="1"/>
        <end position="23"/>
    </location>
</feature>
<feature type="compositionally biased region" description="Basic and acidic residues" evidence="2">
    <location>
        <begin position="13"/>
        <end position="23"/>
    </location>
</feature>
<dbReference type="OrthoDB" id="340346at2759"/>
<dbReference type="GO" id="GO:0005737">
    <property type="term" value="C:cytoplasm"/>
    <property type="evidence" value="ECO:0007669"/>
    <property type="project" value="TreeGrafter"/>
</dbReference>
<gene>
    <name evidence="3" type="ordered locus">Bathy18g00230</name>
</gene>
<dbReference type="KEGG" id="bpg:Bathy18g00230"/>
<dbReference type="InterPro" id="IPR011989">
    <property type="entry name" value="ARM-like"/>
</dbReference>
<dbReference type="PANTHER" id="PTHR10648">
    <property type="entry name" value="SERINE/THREONINE-PROTEIN PHOSPHATASE PP2A 65 KDA REGULATORY SUBUNIT"/>
    <property type="match status" value="1"/>
</dbReference>
<dbReference type="SUPFAM" id="SSF48371">
    <property type="entry name" value="ARM repeat"/>
    <property type="match status" value="1"/>
</dbReference>